<dbReference type="Gene3D" id="1.10.3450.10">
    <property type="entry name" value="TTHA0068-like"/>
    <property type="match status" value="1"/>
</dbReference>
<protein>
    <recommendedName>
        <fullName evidence="3">DUF309 domain-containing protein</fullName>
    </recommendedName>
</protein>
<evidence type="ECO:0000313" key="2">
    <source>
        <dbReference type="Proteomes" id="UP000065807"/>
    </source>
</evidence>
<reference evidence="2" key="1">
    <citation type="submission" date="2015-07" db="EMBL/GenBank/DDBJ databases">
        <title>Complete genome sequence and phylogenetic analysis of Limnochorda pilosa.</title>
        <authorList>
            <person name="Watanabe M."/>
            <person name="Kojima H."/>
            <person name="Fukui M."/>
        </authorList>
    </citation>
    <scope>NUCLEOTIDE SEQUENCE [LARGE SCALE GENOMIC DNA]</scope>
    <source>
        <strain evidence="2">HC45</strain>
    </source>
</reference>
<proteinExistence type="predicted"/>
<dbReference type="SUPFAM" id="SSF140663">
    <property type="entry name" value="TTHA0068-like"/>
    <property type="match status" value="1"/>
</dbReference>
<dbReference type="EMBL" id="AP014924">
    <property type="protein sequence ID" value="BAS25896.1"/>
    <property type="molecule type" value="Genomic_DNA"/>
</dbReference>
<dbReference type="AlphaFoldDB" id="A0A0K2SFL8"/>
<accession>A0A0K2SFL8</accession>
<dbReference type="STRING" id="1555112.LIP_0037"/>
<dbReference type="InterPro" id="IPR005500">
    <property type="entry name" value="DUF309"/>
</dbReference>
<evidence type="ECO:0000313" key="1">
    <source>
        <dbReference type="EMBL" id="BAS25896.1"/>
    </source>
</evidence>
<dbReference type="InterPro" id="IPR023203">
    <property type="entry name" value="TTHA0068_sf"/>
</dbReference>
<dbReference type="KEGG" id="lpil:LIP_0037"/>
<reference evidence="2" key="2">
    <citation type="journal article" date="2016" name="Int. J. Syst. Evol. Microbiol.">
        <title>Complete genome sequence and cell structure of Limnochorda pilosa, a Gram-negative spore-former within the phylum Firmicutes.</title>
        <authorList>
            <person name="Watanabe M."/>
            <person name="Kojima H."/>
            <person name="Fukui M."/>
        </authorList>
    </citation>
    <scope>NUCLEOTIDE SEQUENCE [LARGE SCALE GENOMIC DNA]</scope>
    <source>
        <strain evidence="2">HC45</strain>
    </source>
</reference>
<evidence type="ECO:0008006" key="3">
    <source>
        <dbReference type="Google" id="ProtNLM"/>
    </source>
</evidence>
<name>A0A0K2SFL8_LIMPI</name>
<dbReference type="Pfam" id="PF03745">
    <property type="entry name" value="DUF309"/>
    <property type="match status" value="1"/>
</dbReference>
<keyword evidence="2" id="KW-1185">Reference proteome</keyword>
<gene>
    <name evidence="1" type="ORF">LIP_0037</name>
</gene>
<sequence>MYVEEYESFVQRFNEGRYHEAYEALQDLWQRNTTKRFYKGLIQVAGAYRHWEDGNLFGAASLFHSAAEILREFAPRHQGMEIEELLPQLEACLQVVLRKNEDRAGTYHLPAIRLKVEGLTEGRAEEAGS</sequence>
<organism evidence="1 2">
    <name type="scientific">Limnochorda pilosa</name>
    <dbReference type="NCBI Taxonomy" id="1555112"/>
    <lineage>
        <taxon>Bacteria</taxon>
        <taxon>Bacillati</taxon>
        <taxon>Bacillota</taxon>
        <taxon>Limnochordia</taxon>
        <taxon>Limnochordales</taxon>
        <taxon>Limnochordaceae</taxon>
        <taxon>Limnochorda</taxon>
    </lineage>
</organism>
<dbReference type="OrthoDB" id="165483at2"/>
<dbReference type="Proteomes" id="UP000065807">
    <property type="component" value="Chromosome"/>
</dbReference>
<dbReference type="RefSeq" id="WP_068132729.1">
    <property type="nucleotide sequence ID" value="NZ_AP014924.1"/>
</dbReference>